<dbReference type="PANTHER" id="PTHR43233">
    <property type="entry name" value="FAMILY N-ACETYLTRANSFERASE, PUTATIVE (AFU_ORTHOLOGUE AFUA_6G03350)-RELATED"/>
    <property type="match status" value="1"/>
</dbReference>
<dbReference type="SUPFAM" id="SSF55729">
    <property type="entry name" value="Acyl-CoA N-acyltransferases (Nat)"/>
    <property type="match status" value="1"/>
</dbReference>
<dbReference type="InterPro" id="IPR016181">
    <property type="entry name" value="Acyl_CoA_acyltransferase"/>
</dbReference>
<keyword evidence="2" id="KW-0808">Transferase</keyword>
<dbReference type="PANTHER" id="PTHR43233:SF1">
    <property type="entry name" value="FAMILY N-ACETYLTRANSFERASE, PUTATIVE (AFU_ORTHOLOGUE AFUA_6G03350)-RELATED"/>
    <property type="match status" value="1"/>
</dbReference>
<protein>
    <submittedName>
        <fullName evidence="2">GNAT family N-acetyltransferase</fullName>
    </submittedName>
</protein>
<dbReference type="RefSeq" id="WP_130257351.1">
    <property type="nucleotide sequence ID" value="NZ_PPSX01000127.1"/>
</dbReference>
<evidence type="ECO:0000259" key="1">
    <source>
        <dbReference type="PROSITE" id="PS51186"/>
    </source>
</evidence>
<sequence length="135" mass="15544">MDIIYQLNAEQISELHALYQNEWWTKGRTLEETQNCVSGSQICVALVDLHGRLNGFARVLTDFTFKALIFDVIVAPDQRKTGLGNELIRLIKEHQKLKLVKCFELYCLPELEPFYVNHGFTTDVGNIKLMRCVNV</sequence>
<dbReference type="PROSITE" id="PS51186">
    <property type="entry name" value="GNAT"/>
    <property type="match status" value="1"/>
</dbReference>
<dbReference type="EMBL" id="PPSX01000127">
    <property type="protein sequence ID" value="RZQ51227.1"/>
    <property type="molecule type" value="Genomic_DNA"/>
</dbReference>
<organism evidence="2 3">
    <name type="scientific">Pseudoalteromonas phenolica</name>
    <dbReference type="NCBI Taxonomy" id="161398"/>
    <lineage>
        <taxon>Bacteria</taxon>
        <taxon>Pseudomonadati</taxon>
        <taxon>Pseudomonadota</taxon>
        <taxon>Gammaproteobacteria</taxon>
        <taxon>Alteromonadales</taxon>
        <taxon>Pseudoalteromonadaceae</taxon>
        <taxon>Pseudoalteromonas</taxon>
    </lineage>
</organism>
<dbReference type="AlphaFoldDB" id="A0A4Q7IJZ5"/>
<proteinExistence type="predicted"/>
<dbReference type="GO" id="GO:0016747">
    <property type="term" value="F:acyltransferase activity, transferring groups other than amino-acyl groups"/>
    <property type="evidence" value="ECO:0007669"/>
    <property type="project" value="InterPro"/>
</dbReference>
<evidence type="ECO:0000313" key="3">
    <source>
        <dbReference type="Proteomes" id="UP000291338"/>
    </source>
</evidence>
<reference evidence="2 3" key="1">
    <citation type="submission" date="2018-01" db="EMBL/GenBank/DDBJ databases">
        <title>Co-occurrence of chitin degradation, pigmentation and bioactivity in marine Pseudoalteromonas.</title>
        <authorList>
            <person name="Paulsen S."/>
            <person name="Gram L."/>
            <person name="Machado H."/>
        </authorList>
    </citation>
    <scope>NUCLEOTIDE SEQUENCE [LARGE SCALE GENOMIC DNA]</scope>
    <source>
        <strain evidence="2 3">S3898</strain>
    </source>
</reference>
<gene>
    <name evidence="2" type="ORF">C1E23_20655</name>
</gene>
<name>A0A4Q7IJZ5_9GAMM</name>
<dbReference type="Proteomes" id="UP000291338">
    <property type="component" value="Unassembled WGS sequence"/>
</dbReference>
<dbReference type="Pfam" id="PF13508">
    <property type="entry name" value="Acetyltransf_7"/>
    <property type="match status" value="1"/>
</dbReference>
<comment type="caution">
    <text evidence="2">The sequence shown here is derived from an EMBL/GenBank/DDBJ whole genome shotgun (WGS) entry which is preliminary data.</text>
</comment>
<dbReference type="Gene3D" id="3.40.630.30">
    <property type="match status" value="1"/>
</dbReference>
<dbReference type="InterPro" id="IPR000182">
    <property type="entry name" value="GNAT_dom"/>
</dbReference>
<accession>A0A4Q7IJZ5</accession>
<dbReference type="InterPro" id="IPR053144">
    <property type="entry name" value="Acetyltransferase_Butenolide"/>
</dbReference>
<feature type="domain" description="N-acetyltransferase" evidence="1">
    <location>
        <begin position="2"/>
        <end position="135"/>
    </location>
</feature>
<evidence type="ECO:0000313" key="2">
    <source>
        <dbReference type="EMBL" id="RZQ51227.1"/>
    </source>
</evidence>